<sequence length="49" mass="4983">MRAGAPFRSKGALLVPAGDAVDAWVAEGPPEQAEGAAVLRTARKASYAT</sequence>
<proteinExistence type="predicted"/>
<accession>A0A918ICP8</accession>
<dbReference type="Proteomes" id="UP000618795">
    <property type="component" value="Unassembled WGS sequence"/>
</dbReference>
<gene>
    <name evidence="1" type="ORF">GCM10010260_40320</name>
</gene>
<dbReference type="AlphaFoldDB" id="A0A918ICP8"/>
<dbReference type="EMBL" id="BMTD01000008">
    <property type="protein sequence ID" value="GGU99883.1"/>
    <property type="molecule type" value="Genomic_DNA"/>
</dbReference>
<reference evidence="1" key="2">
    <citation type="submission" date="2020-09" db="EMBL/GenBank/DDBJ databases">
        <authorList>
            <person name="Sun Q."/>
            <person name="Ohkuma M."/>
        </authorList>
    </citation>
    <scope>NUCLEOTIDE SEQUENCE</scope>
    <source>
        <strain evidence="1">JCM 4369</strain>
    </source>
</reference>
<protein>
    <submittedName>
        <fullName evidence="1">Uncharacterized protein</fullName>
    </submittedName>
</protein>
<organism evidence="1 2">
    <name type="scientific">Streptomyces filipinensis</name>
    <dbReference type="NCBI Taxonomy" id="66887"/>
    <lineage>
        <taxon>Bacteria</taxon>
        <taxon>Bacillati</taxon>
        <taxon>Actinomycetota</taxon>
        <taxon>Actinomycetes</taxon>
        <taxon>Kitasatosporales</taxon>
        <taxon>Streptomycetaceae</taxon>
        <taxon>Streptomyces</taxon>
    </lineage>
</organism>
<keyword evidence="2" id="KW-1185">Reference proteome</keyword>
<name>A0A918ICP8_9ACTN</name>
<evidence type="ECO:0000313" key="2">
    <source>
        <dbReference type="Proteomes" id="UP000618795"/>
    </source>
</evidence>
<reference evidence="1" key="1">
    <citation type="journal article" date="2014" name="Int. J. Syst. Evol. Microbiol.">
        <title>Complete genome sequence of Corynebacterium casei LMG S-19264T (=DSM 44701T), isolated from a smear-ripened cheese.</title>
        <authorList>
            <consortium name="US DOE Joint Genome Institute (JGI-PGF)"/>
            <person name="Walter F."/>
            <person name="Albersmeier A."/>
            <person name="Kalinowski J."/>
            <person name="Ruckert C."/>
        </authorList>
    </citation>
    <scope>NUCLEOTIDE SEQUENCE</scope>
    <source>
        <strain evidence="1">JCM 4369</strain>
    </source>
</reference>
<dbReference type="RefSeq" id="WP_191874892.1">
    <property type="nucleotide sequence ID" value="NZ_BMTD01000008.1"/>
</dbReference>
<evidence type="ECO:0000313" key="1">
    <source>
        <dbReference type="EMBL" id="GGU99883.1"/>
    </source>
</evidence>
<comment type="caution">
    <text evidence="1">The sequence shown here is derived from an EMBL/GenBank/DDBJ whole genome shotgun (WGS) entry which is preliminary data.</text>
</comment>